<proteinExistence type="predicted"/>
<keyword evidence="2" id="KW-1185">Reference proteome</keyword>
<name>A0ABY4I447_CHIFI</name>
<evidence type="ECO:0000313" key="2">
    <source>
        <dbReference type="Proteomes" id="UP000830198"/>
    </source>
</evidence>
<dbReference type="RefSeq" id="WP_247811786.1">
    <property type="nucleotide sequence ID" value="NZ_CP095855.1"/>
</dbReference>
<accession>A0ABY4I447</accession>
<organism evidence="1 2">
    <name type="scientific">Chitinophaga filiformis</name>
    <name type="common">Myxococcus filiformis</name>
    <name type="synonym">Flexibacter filiformis</name>
    <dbReference type="NCBI Taxonomy" id="104663"/>
    <lineage>
        <taxon>Bacteria</taxon>
        <taxon>Pseudomonadati</taxon>
        <taxon>Bacteroidota</taxon>
        <taxon>Chitinophagia</taxon>
        <taxon>Chitinophagales</taxon>
        <taxon>Chitinophagaceae</taxon>
        <taxon>Chitinophaga</taxon>
    </lineage>
</organism>
<sequence length="58" mass="6518">MTALTQILHKLFPEKETPVTLVQTALEEIHEDNSCEGCEFLDEPAMRDESPEDEGKTA</sequence>
<protein>
    <submittedName>
        <fullName evidence="1">Uncharacterized protein</fullName>
    </submittedName>
</protein>
<dbReference type="EMBL" id="CP095855">
    <property type="protein sequence ID" value="UPK69496.1"/>
    <property type="molecule type" value="Genomic_DNA"/>
</dbReference>
<gene>
    <name evidence="1" type="ORF">MYF79_31530</name>
</gene>
<evidence type="ECO:0000313" key="1">
    <source>
        <dbReference type="EMBL" id="UPK69496.1"/>
    </source>
</evidence>
<reference evidence="1 2" key="1">
    <citation type="submission" date="2022-04" db="EMBL/GenBank/DDBJ databases">
        <title>The arsenic-methylating capacity of Chitinophaga filiformis YT5 during chitin decomposition.</title>
        <authorList>
            <person name="Chen G."/>
            <person name="Liang Y."/>
        </authorList>
    </citation>
    <scope>NUCLEOTIDE SEQUENCE [LARGE SCALE GENOMIC DNA]</scope>
    <source>
        <strain evidence="1 2">YT5</strain>
    </source>
</reference>
<dbReference type="Proteomes" id="UP000830198">
    <property type="component" value="Chromosome"/>
</dbReference>